<name>A0ABW0ITY0_9HYPH</name>
<dbReference type="Gene3D" id="3.10.620.30">
    <property type="match status" value="1"/>
</dbReference>
<dbReference type="SMART" id="SM00460">
    <property type="entry name" value="TGc"/>
    <property type="match status" value="1"/>
</dbReference>
<comment type="caution">
    <text evidence="2">The sequence shown here is derived from an EMBL/GenBank/DDBJ whole genome shotgun (WGS) entry which is preliminary data.</text>
</comment>
<dbReference type="SUPFAM" id="SSF54001">
    <property type="entry name" value="Cysteine proteinases"/>
    <property type="match status" value="1"/>
</dbReference>
<evidence type="ECO:0000313" key="3">
    <source>
        <dbReference type="Proteomes" id="UP001596053"/>
    </source>
</evidence>
<sequence>MIYAIRHLTAYAYSRPVPFARCILRVLPRDGAGQRVLTSQLAVNPRGAERRDGVCFFGNRTTALTIARSHRELRIEMTSRVEVTRAAAPFPGLTRRWEEVAELALQAQSLSPTSPAQYLYPSRLVPTVSEITDYARRSFATKRPVFEAASELMGRIRKEFVYDPEATEVSTPIREAFANRHGVCQDFAQIMIAGLRGLGLPAAYVSGYLRTIPPEGQPRLEGADATHAWVILWCGPETGWIGLDPTNDLVVADDHIVTATGRDYADVSPLDGVLVGPGSQKLDVKVDVIPVAS</sequence>
<dbReference type="PANTHER" id="PTHR33490:SF7">
    <property type="entry name" value="BLR2979 PROTEIN"/>
    <property type="match status" value="1"/>
</dbReference>
<dbReference type="Proteomes" id="UP001596053">
    <property type="component" value="Unassembled WGS sequence"/>
</dbReference>
<evidence type="ECO:0000313" key="2">
    <source>
        <dbReference type="EMBL" id="MFC5421679.1"/>
    </source>
</evidence>
<dbReference type="RefSeq" id="WP_377799961.1">
    <property type="nucleotide sequence ID" value="NZ_JBHSLW010000031.1"/>
</dbReference>
<gene>
    <name evidence="2" type="ORF">ACFPOB_19150</name>
</gene>
<dbReference type="Pfam" id="PF08379">
    <property type="entry name" value="Bact_transglu_N"/>
    <property type="match status" value="1"/>
</dbReference>
<keyword evidence="3" id="KW-1185">Reference proteome</keyword>
<evidence type="ECO:0000259" key="1">
    <source>
        <dbReference type="SMART" id="SM00460"/>
    </source>
</evidence>
<reference evidence="3" key="1">
    <citation type="journal article" date="2019" name="Int. J. Syst. Evol. Microbiol.">
        <title>The Global Catalogue of Microorganisms (GCM) 10K type strain sequencing project: providing services to taxonomists for standard genome sequencing and annotation.</title>
        <authorList>
            <consortium name="The Broad Institute Genomics Platform"/>
            <consortium name="The Broad Institute Genome Sequencing Center for Infectious Disease"/>
            <person name="Wu L."/>
            <person name="Ma J."/>
        </authorList>
    </citation>
    <scope>NUCLEOTIDE SEQUENCE [LARGE SCALE GENOMIC DNA]</scope>
    <source>
        <strain evidence="3">NCAIM B.01391</strain>
    </source>
</reference>
<dbReference type="PANTHER" id="PTHR33490">
    <property type="entry name" value="BLR5614 PROTEIN-RELATED"/>
    <property type="match status" value="1"/>
</dbReference>
<proteinExistence type="predicted"/>
<accession>A0ABW0ITY0</accession>
<protein>
    <submittedName>
        <fullName evidence="2">Transglutaminase N-terminal domain-containing protein</fullName>
    </submittedName>
</protein>
<dbReference type="InterPro" id="IPR002931">
    <property type="entry name" value="Transglutaminase-like"/>
</dbReference>
<dbReference type="Pfam" id="PF01841">
    <property type="entry name" value="Transglut_core"/>
    <property type="match status" value="1"/>
</dbReference>
<dbReference type="InterPro" id="IPR038765">
    <property type="entry name" value="Papain-like_cys_pep_sf"/>
</dbReference>
<organism evidence="2 3">
    <name type="scientific">Bosea eneae</name>
    <dbReference type="NCBI Taxonomy" id="151454"/>
    <lineage>
        <taxon>Bacteria</taxon>
        <taxon>Pseudomonadati</taxon>
        <taxon>Pseudomonadota</taxon>
        <taxon>Alphaproteobacteria</taxon>
        <taxon>Hyphomicrobiales</taxon>
        <taxon>Boseaceae</taxon>
        <taxon>Bosea</taxon>
    </lineage>
</organism>
<dbReference type="InterPro" id="IPR013589">
    <property type="entry name" value="Bac_transglu_N"/>
</dbReference>
<dbReference type="EMBL" id="JBHSLW010000031">
    <property type="protein sequence ID" value="MFC5421679.1"/>
    <property type="molecule type" value="Genomic_DNA"/>
</dbReference>
<feature type="domain" description="Transglutaminase-like" evidence="1">
    <location>
        <begin position="176"/>
        <end position="247"/>
    </location>
</feature>